<feature type="transmembrane region" description="Helical" evidence="7">
    <location>
        <begin position="607"/>
        <end position="628"/>
    </location>
</feature>
<dbReference type="GO" id="GO:1990961">
    <property type="term" value="P:xenobiotic detoxification by transmembrane export across the plasma membrane"/>
    <property type="evidence" value="ECO:0007669"/>
    <property type="project" value="InterPro"/>
</dbReference>
<evidence type="ECO:0000256" key="7">
    <source>
        <dbReference type="SAM" id="Phobius"/>
    </source>
</evidence>
<evidence type="ECO:0008006" key="10">
    <source>
        <dbReference type="Google" id="ProtNLM"/>
    </source>
</evidence>
<dbReference type="Proteomes" id="UP001378960">
    <property type="component" value="Unassembled WGS sequence"/>
</dbReference>
<dbReference type="PANTHER" id="PTHR11206">
    <property type="entry name" value="MULTIDRUG RESISTANCE PROTEIN"/>
    <property type="match status" value="1"/>
</dbReference>
<sequence length="647" mass="71910">MSNSNLNPMAETVNKPQTLKPSKGIFTKTISQLPKSLFTSNNVSINSKRRNMPLTFLPPSTNSPLFVYNTNSDQRSFLSLCSGSNIDVYEDIGSENVRNDNESVSTFRSLPSTLEGNDDEIESIHQWLDDERERRSLINNEENTEFYGTTNVSDEDIMVRANKLYPDEDHFSRKSSIISIEGILKDEEEEDFLNEITTTRKEVHKLFSYCLPLTITFFLEQIFSLVCVIFAGRLGKEELAAVSMSSMTSTIVFAIFEGIATSLDTLCPQAYGAGQYMHVGIHTQRCILFSLAVFIPASMVWYFSGYLLSFIITDEKVIMLTQQFLRILILAGPPYICFENGKRFLQAQGIFDAGTYILFITAPINVFLNWLLIYSDTFGVGFIGAPIASVINFWAMFLLLVLYVVYVDGLSCWGGFTLEALNHWYDLSKLAIPGIVMILAEYLAYEILTLFASKLGTSALACQSALSSVVSLLFMFPFSSSVASSTRIANFVGAENINGAKIAINVGFLSAIVIGLINFSFIHFGAEYIALLFTNDEEVISMFIKLCPLVSIFLIFDAISCVANGVMRALAKQLIGGTLSLVGYYVIALPLAVFLCFNMDLELLGLWIGNGTGLLLIACTEVFIIYNVNWKNIIQDAKEISKINSDV</sequence>
<evidence type="ECO:0000256" key="5">
    <source>
        <dbReference type="ARBA" id="ARBA00023136"/>
    </source>
</evidence>
<evidence type="ECO:0000313" key="8">
    <source>
        <dbReference type="EMBL" id="GMM45403.1"/>
    </source>
</evidence>
<dbReference type="AlphaFoldDB" id="A0AAV5R3B0"/>
<dbReference type="Pfam" id="PF01554">
    <property type="entry name" value="MatE"/>
    <property type="match status" value="2"/>
</dbReference>
<keyword evidence="4 7" id="KW-1133">Transmembrane helix</keyword>
<feature type="transmembrane region" description="Helical" evidence="7">
    <location>
        <begin position="286"/>
        <end position="312"/>
    </location>
</feature>
<feature type="transmembrane region" description="Helical" evidence="7">
    <location>
        <begin position="574"/>
        <end position="595"/>
    </location>
</feature>
<organism evidence="8 9">
    <name type="scientific">Pichia kluyveri</name>
    <name type="common">Yeast</name>
    <dbReference type="NCBI Taxonomy" id="36015"/>
    <lineage>
        <taxon>Eukaryota</taxon>
        <taxon>Fungi</taxon>
        <taxon>Dikarya</taxon>
        <taxon>Ascomycota</taxon>
        <taxon>Saccharomycotina</taxon>
        <taxon>Pichiomycetes</taxon>
        <taxon>Pichiales</taxon>
        <taxon>Pichiaceae</taxon>
        <taxon>Pichia</taxon>
    </lineage>
</organism>
<accession>A0AAV5R3B0</accession>
<dbReference type="GO" id="GO:0015297">
    <property type="term" value="F:antiporter activity"/>
    <property type="evidence" value="ECO:0007669"/>
    <property type="project" value="InterPro"/>
</dbReference>
<evidence type="ECO:0000256" key="1">
    <source>
        <dbReference type="ARBA" id="ARBA00004141"/>
    </source>
</evidence>
<evidence type="ECO:0000256" key="2">
    <source>
        <dbReference type="ARBA" id="ARBA00010199"/>
    </source>
</evidence>
<evidence type="ECO:0000256" key="4">
    <source>
        <dbReference type="ARBA" id="ARBA00022989"/>
    </source>
</evidence>
<dbReference type="GO" id="GO:0016020">
    <property type="term" value="C:membrane"/>
    <property type="evidence" value="ECO:0007669"/>
    <property type="project" value="UniProtKB-SubCell"/>
</dbReference>
<comment type="caution">
    <text evidence="8">The sequence shown here is derived from an EMBL/GenBank/DDBJ whole genome shotgun (WGS) entry which is preliminary data.</text>
</comment>
<feature type="transmembrane region" description="Helical" evidence="7">
    <location>
        <begin position="458"/>
        <end position="478"/>
    </location>
</feature>
<keyword evidence="3 7" id="KW-0812">Transmembrane</keyword>
<feature type="transmembrane region" description="Helical" evidence="7">
    <location>
        <begin position="542"/>
        <end position="562"/>
    </location>
</feature>
<evidence type="ECO:0000256" key="3">
    <source>
        <dbReference type="ARBA" id="ARBA00022692"/>
    </source>
</evidence>
<feature type="transmembrane region" description="Helical" evidence="7">
    <location>
        <begin position="430"/>
        <end position="452"/>
    </location>
</feature>
<evidence type="ECO:0000313" key="9">
    <source>
        <dbReference type="Proteomes" id="UP001378960"/>
    </source>
</evidence>
<feature type="transmembrane region" description="Helical" evidence="7">
    <location>
        <begin position="499"/>
        <end position="522"/>
    </location>
</feature>
<dbReference type="GO" id="GO:0042910">
    <property type="term" value="F:xenobiotic transmembrane transporter activity"/>
    <property type="evidence" value="ECO:0007669"/>
    <property type="project" value="InterPro"/>
</dbReference>
<comment type="similarity">
    <text evidence="2">Belongs to the multi antimicrobial extrusion (MATE) (TC 2.A.66.1) family.</text>
</comment>
<proteinExistence type="inferred from homology"/>
<dbReference type="InterPro" id="IPR002528">
    <property type="entry name" value="MATE_fam"/>
</dbReference>
<evidence type="ECO:0000256" key="6">
    <source>
        <dbReference type="SAM" id="MobiDB-lite"/>
    </source>
</evidence>
<dbReference type="InterPro" id="IPR045069">
    <property type="entry name" value="MATE_euk"/>
</dbReference>
<dbReference type="NCBIfam" id="TIGR00797">
    <property type="entry name" value="matE"/>
    <property type="match status" value="1"/>
</dbReference>
<keyword evidence="5 7" id="KW-0472">Membrane</keyword>
<feature type="transmembrane region" description="Helical" evidence="7">
    <location>
        <begin position="393"/>
        <end position="418"/>
    </location>
</feature>
<reference evidence="8 9" key="1">
    <citation type="journal article" date="2023" name="Elife">
        <title>Identification of key yeast species and microbe-microbe interactions impacting larval growth of Drosophila in the wild.</title>
        <authorList>
            <person name="Mure A."/>
            <person name="Sugiura Y."/>
            <person name="Maeda R."/>
            <person name="Honda K."/>
            <person name="Sakurai N."/>
            <person name="Takahashi Y."/>
            <person name="Watada M."/>
            <person name="Katoh T."/>
            <person name="Gotoh A."/>
            <person name="Gotoh Y."/>
            <person name="Taniguchi I."/>
            <person name="Nakamura K."/>
            <person name="Hayashi T."/>
            <person name="Katayama T."/>
            <person name="Uemura T."/>
            <person name="Hattori Y."/>
        </authorList>
    </citation>
    <scope>NUCLEOTIDE SEQUENCE [LARGE SCALE GENOMIC DNA]</scope>
    <source>
        <strain evidence="8 9">PK-24</strain>
    </source>
</reference>
<feature type="transmembrane region" description="Helical" evidence="7">
    <location>
        <begin position="350"/>
        <end position="373"/>
    </location>
</feature>
<feature type="region of interest" description="Disordered" evidence="6">
    <location>
        <begin position="1"/>
        <end position="20"/>
    </location>
</feature>
<comment type="subcellular location">
    <subcellularLocation>
        <location evidence="1">Membrane</location>
        <topology evidence="1">Multi-pass membrane protein</topology>
    </subcellularLocation>
</comment>
<name>A0AAV5R3B0_PICKL</name>
<gene>
    <name evidence="8" type="ORF">DAPK24_019780</name>
</gene>
<feature type="transmembrane region" description="Helical" evidence="7">
    <location>
        <begin position="206"/>
        <end position="231"/>
    </location>
</feature>
<dbReference type="CDD" id="cd13132">
    <property type="entry name" value="MATE_eukaryotic"/>
    <property type="match status" value="1"/>
</dbReference>
<keyword evidence="9" id="KW-1185">Reference proteome</keyword>
<dbReference type="EMBL" id="BTGB01000002">
    <property type="protein sequence ID" value="GMM45403.1"/>
    <property type="molecule type" value="Genomic_DNA"/>
</dbReference>
<protein>
    <recommendedName>
        <fullName evidence="10">Ethionine resistance-conferring protein 1</fullName>
    </recommendedName>
</protein>